<comment type="subcellular location">
    <subcellularLocation>
        <location evidence="1">Membrane</location>
        <topology evidence="1">Multi-pass membrane protein</topology>
    </subcellularLocation>
</comment>
<dbReference type="KEGG" id="nve:5505778"/>
<dbReference type="Pfam" id="PF00001">
    <property type="entry name" value="7tm_1"/>
    <property type="match status" value="1"/>
</dbReference>
<reference evidence="11 12" key="1">
    <citation type="journal article" date="2007" name="Science">
        <title>Sea anemone genome reveals ancestral eumetazoan gene repertoire and genomic organization.</title>
        <authorList>
            <person name="Putnam N.H."/>
            <person name="Srivastava M."/>
            <person name="Hellsten U."/>
            <person name="Dirks B."/>
            <person name="Chapman J."/>
            <person name="Salamov A."/>
            <person name="Terry A."/>
            <person name="Shapiro H."/>
            <person name="Lindquist E."/>
            <person name="Kapitonov V.V."/>
            <person name="Jurka J."/>
            <person name="Genikhovich G."/>
            <person name="Grigoriev I.V."/>
            <person name="Lucas S.M."/>
            <person name="Steele R.E."/>
            <person name="Finnerty J.R."/>
            <person name="Technau U."/>
            <person name="Martindale M.Q."/>
            <person name="Rokhsar D.S."/>
        </authorList>
    </citation>
    <scope>NUCLEOTIDE SEQUENCE [LARGE SCALE GENOMIC DNA]</scope>
    <source>
        <strain evidence="12">CH2 X CH6</strain>
    </source>
</reference>
<dbReference type="EMBL" id="DS469732">
    <property type="protein sequence ID" value="EDO34438.1"/>
    <property type="molecule type" value="Genomic_DNA"/>
</dbReference>
<evidence type="ECO:0000256" key="1">
    <source>
        <dbReference type="ARBA" id="ARBA00004141"/>
    </source>
</evidence>
<dbReference type="FunFam" id="1.20.1070.10:FF:000291">
    <property type="entry name" value="Predicted protein"/>
    <property type="match status" value="1"/>
</dbReference>
<organism evidence="11 12">
    <name type="scientific">Nematostella vectensis</name>
    <name type="common">Starlet sea anemone</name>
    <dbReference type="NCBI Taxonomy" id="45351"/>
    <lineage>
        <taxon>Eukaryota</taxon>
        <taxon>Metazoa</taxon>
        <taxon>Cnidaria</taxon>
        <taxon>Anthozoa</taxon>
        <taxon>Hexacorallia</taxon>
        <taxon>Actiniaria</taxon>
        <taxon>Edwardsiidae</taxon>
        <taxon>Nematostella</taxon>
    </lineage>
</organism>
<feature type="transmembrane region" description="Helical" evidence="9">
    <location>
        <begin position="32"/>
        <end position="53"/>
    </location>
</feature>
<evidence type="ECO:0000313" key="12">
    <source>
        <dbReference type="Proteomes" id="UP000001593"/>
    </source>
</evidence>
<keyword evidence="12" id="KW-1185">Reference proteome</keyword>
<dbReference type="InParanoid" id="A7SPE3"/>
<keyword evidence="7 8" id="KW-0807">Transducer</keyword>
<dbReference type="SUPFAM" id="SSF81321">
    <property type="entry name" value="Family A G protein-coupled receptor-like"/>
    <property type="match status" value="1"/>
</dbReference>
<feature type="transmembrane region" description="Helical" evidence="9">
    <location>
        <begin position="74"/>
        <end position="94"/>
    </location>
</feature>
<keyword evidence="6 8" id="KW-0675">Receptor</keyword>
<dbReference type="PRINTS" id="PR00237">
    <property type="entry name" value="GPCRRHODOPSN"/>
</dbReference>
<keyword evidence="2 8" id="KW-0812">Transmembrane</keyword>
<keyword evidence="5 9" id="KW-0472">Membrane</keyword>
<feature type="transmembrane region" description="Helical" evidence="9">
    <location>
        <begin position="114"/>
        <end position="141"/>
    </location>
</feature>
<dbReference type="PANTHER" id="PTHR45695">
    <property type="entry name" value="LEUCOKININ RECEPTOR-RELATED"/>
    <property type="match status" value="1"/>
</dbReference>
<keyword evidence="4 8" id="KW-0297">G-protein coupled receptor</keyword>
<sequence length="232" mass="26309">ADLAITVLCIPFDIAIQKNSYVWPFGAFMCKVLYPIMTMSAFASVGTLTAIALNRYIAVMKAMRVYGAKKRAKLAISLIWAFSFSAVLPYALALEVDQNAKCVETWSSSYSQCYTLFIFVFQYVIPLSVITAAYVAIGLQLRRNRANLAAAHRRQDRDVAKVVRMMTIVVLIFAVCMLPNHMLWIFRDFSSSFDDSLRETLQHWGEILIYANSSSNPIVYSICIEEFRMAFK</sequence>
<gene>
    <name evidence="11" type="ORF">NEMVEDRAFT_v1g14899</name>
</gene>
<dbReference type="GO" id="GO:0004930">
    <property type="term" value="F:G protein-coupled receptor activity"/>
    <property type="evidence" value="ECO:0000318"/>
    <property type="project" value="GO_Central"/>
</dbReference>
<feature type="domain" description="G-protein coupled receptors family 1 profile" evidence="10">
    <location>
        <begin position="1"/>
        <end position="220"/>
    </location>
</feature>
<dbReference type="PhylomeDB" id="A7SPE3"/>
<accession>A7SPE3</accession>
<evidence type="ECO:0000256" key="9">
    <source>
        <dbReference type="SAM" id="Phobius"/>
    </source>
</evidence>
<keyword evidence="3 9" id="KW-1133">Transmembrane helix</keyword>
<protein>
    <recommendedName>
        <fullName evidence="10">G-protein coupled receptors family 1 profile domain-containing protein</fullName>
    </recommendedName>
</protein>
<dbReference type="GO" id="GO:0007186">
    <property type="term" value="P:G protein-coupled receptor signaling pathway"/>
    <property type="evidence" value="ECO:0000318"/>
    <property type="project" value="GO_Central"/>
</dbReference>
<dbReference type="InterPro" id="IPR000276">
    <property type="entry name" value="GPCR_Rhodpsn"/>
</dbReference>
<proteinExistence type="inferred from homology"/>
<dbReference type="STRING" id="45351.A7SPE3"/>
<dbReference type="PROSITE" id="PS50262">
    <property type="entry name" value="G_PROTEIN_RECEP_F1_2"/>
    <property type="match status" value="1"/>
</dbReference>
<evidence type="ECO:0000256" key="4">
    <source>
        <dbReference type="ARBA" id="ARBA00023040"/>
    </source>
</evidence>
<evidence type="ECO:0000259" key="10">
    <source>
        <dbReference type="PROSITE" id="PS50262"/>
    </source>
</evidence>
<evidence type="ECO:0000256" key="3">
    <source>
        <dbReference type="ARBA" id="ARBA00022989"/>
    </source>
</evidence>
<name>A7SPE3_NEMVE</name>
<dbReference type="GO" id="GO:0005886">
    <property type="term" value="C:plasma membrane"/>
    <property type="evidence" value="ECO:0000318"/>
    <property type="project" value="GO_Central"/>
</dbReference>
<dbReference type="InterPro" id="IPR017452">
    <property type="entry name" value="GPCR_Rhodpsn_7TM"/>
</dbReference>
<dbReference type="Gene3D" id="1.20.1070.10">
    <property type="entry name" value="Rhodopsin 7-helix transmembrane proteins"/>
    <property type="match status" value="1"/>
</dbReference>
<feature type="transmembrane region" description="Helical" evidence="9">
    <location>
        <begin position="162"/>
        <end position="186"/>
    </location>
</feature>
<evidence type="ECO:0000256" key="6">
    <source>
        <dbReference type="ARBA" id="ARBA00023170"/>
    </source>
</evidence>
<comment type="similarity">
    <text evidence="8">Belongs to the G-protein coupled receptor 1 family.</text>
</comment>
<evidence type="ECO:0000313" key="11">
    <source>
        <dbReference type="EMBL" id="EDO34438.1"/>
    </source>
</evidence>
<dbReference type="eggNOG" id="KOG3656">
    <property type="taxonomic scope" value="Eukaryota"/>
</dbReference>
<evidence type="ECO:0000256" key="5">
    <source>
        <dbReference type="ARBA" id="ARBA00023136"/>
    </source>
</evidence>
<dbReference type="HOGENOM" id="CLU_009579_6_0_1"/>
<evidence type="ECO:0000256" key="2">
    <source>
        <dbReference type="ARBA" id="ARBA00022692"/>
    </source>
</evidence>
<dbReference type="PANTHER" id="PTHR45695:SF9">
    <property type="entry name" value="LEUCOKININ RECEPTOR"/>
    <property type="match status" value="1"/>
</dbReference>
<evidence type="ECO:0000256" key="7">
    <source>
        <dbReference type="ARBA" id="ARBA00023224"/>
    </source>
</evidence>
<dbReference type="Proteomes" id="UP000001593">
    <property type="component" value="Unassembled WGS sequence"/>
</dbReference>
<dbReference type="PROSITE" id="PS00237">
    <property type="entry name" value="G_PROTEIN_RECEP_F1_1"/>
    <property type="match status" value="1"/>
</dbReference>
<feature type="non-terminal residue" evidence="11">
    <location>
        <position position="1"/>
    </location>
</feature>
<dbReference type="AlphaFoldDB" id="A7SPE3"/>
<feature type="non-terminal residue" evidence="11">
    <location>
        <position position="232"/>
    </location>
</feature>
<evidence type="ECO:0000256" key="8">
    <source>
        <dbReference type="RuleBase" id="RU000688"/>
    </source>
</evidence>